<dbReference type="InterPro" id="IPR050109">
    <property type="entry name" value="HTH-type_TetR-like_transc_reg"/>
</dbReference>
<dbReference type="InterPro" id="IPR001647">
    <property type="entry name" value="HTH_TetR"/>
</dbReference>
<gene>
    <name evidence="7" type="ORF">ACTIVE_5746</name>
</gene>
<keyword evidence="2 4" id="KW-0238">DNA-binding</keyword>
<dbReference type="SUPFAM" id="SSF46689">
    <property type="entry name" value="Homeodomain-like"/>
    <property type="match status" value="1"/>
</dbReference>
<accession>A0A7D3ZPE2</accession>
<dbReference type="PANTHER" id="PTHR30055:SF234">
    <property type="entry name" value="HTH-TYPE TRANSCRIPTIONAL REGULATOR BETI"/>
    <property type="match status" value="1"/>
</dbReference>
<evidence type="ECO:0000256" key="2">
    <source>
        <dbReference type="ARBA" id="ARBA00023125"/>
    </source>
</evidence>
<evidence type="ECO:0000313" key="8">
    <source>
        <dbReference type="Proteomes" id="UP000501240"/>
    </source>
</evidence>
<dbReference type="PROSITE" id="PS50977">
    <property type="entry name" value="HTH_TETR_2"/>
    <property type="match status" value="1"/>
</dbReference>
<evidence type="ECO:0000256" key="4">
    <source>
        <dbReference type="PROSITE-ProRule" id="PRU00335"/>
    </source>
</evidence>
<dbReference type="EMBL" id="CP053892">
    <property type="protein sequence ID" value="QKG24103.1"/>
    <property type="molecule type" value="Genomic_DNA"/>
</dbReference>
<dbReference type="GO" id="GO:0000976">
    <property type="term" value="F:transcription cis-regulatory region binding"/>
    <property type="evidence" value="ECO:0007669"/>
    <property type="project" value="TreeGrafter"/>
</dbReference>
<keyword evidence="8" id="KW-1185">Reference proteome</keyword>
<dbReference type="AlphaFoldDB" id="A0A7D3ZPE2"/>
<dbReference type="Pfam" id="PF00440">
    <property type="entry name" value="TetR_N"/>
    <property type="match status" value="1"/>
</dbReference>
<dbReference type="InterPro" id="IPR009057">
    <property type="entry name" value="Homeodomain-like_sf"/>
</dbReference>
<reference evidence="7 8" key="1">
    <citation type="submission" date="2020-05" db="EMBL/GenBank/DDBJ databases">
        <title>Actinomadura verrucosospora NRRL-B18236 (PFL_A860) Genome sequencing and assembly.</title>
        <authorList>
            <person name="Samborskyy M."/>
        </authorList>
    </citation>
    <scope>NUCLEOTIDE SEQUENCE [LARGE SCALE GENOMIC DNA]</scope>
    <source>
        <strain evidence="7 8">NRRL:B18236</strain>
    </source>
</reference>
<name>A0A7D3ZPE2_ACTVE</name>
<keyword evidence="3" id="KW-0804">Transcription</keyword>
<organism evidence="7 8">
    <name type="scientific">Actinomadura verrucosospora</name>
    <dbReference type="NCBI Taxonomy" id="46165"/>
    <lineage>
        <taxon>Bacteria</taxon>
        <taxon>Bacillati</taxon>
        <taxon>Actinomycetota</taxon>
        <taxon>Actinomycetes</taxon>
        <taxon>Streptosporangiales</taxon>
        <taxon>Thermomonosporaceae</taxon>
        <taxon>Actinomadura</taxon>
    </lineage>
</organism>
<keyword evidence="1" id="KW-0805">Transcription regulation</keyword>
<dbReference type="PANTHER" id="PTHR30055">
    <property type="entry name" value="HTH-TYPE TRANSCRIPTIONAL REGULATOR RUTR"/>
    <property type="match status" value="1"/>
</dbReference>
<sequence>MCSSSQRAGCEHGAMTRSIEEPRNARSRRSRAALLRAARELVEEHGMAATTMAAVAERAGVSRRAVYLHFASRAELISELFDYVNEVEDIEGRFAPVSDAPDAVTALDRFARRHAEFMRRVLAVSRAVEREAGDDPDAERHWATAMYWRYETNRALMERLDREGVLAPGWTVDTATDMLLALISNSVSETLLVNRGWTAEQAGEHMALLLRSAFVAQG</sequence>
<dbReference type="Gene3D" id="1.10.357.10">
    <property type="entry name" value="Tetracycline Repressor, domain 2"/>
    <property type="match status" value="1"/>
</dbReference>
<evidence type="ECO:0000256" key="3">
    <source>
        <dbReference type="ARBA" id="ARBA00023163"/>
    </source>
</evidence>
<dbReference type="GO" id="GO:0003700">
    <property type="term" value="F:DNA-binding transcription factor activity"/>
    <property type="evidence" value="ECO:0007669"/>
    <property type="project" value="TreeGrafter"/>
</dbReference>
<evidence type="ECO:0000256" key="5">
    <source>
        <dbReference type="SAM" id="MobiDB-lite"/>
    </source>
</evidence>
<dbReference type="Proteomes" id="UP000501240">
    <property type="component" value="Chromosome"/>
</dbReference>
<evidence type="ECO:0000313" key="7">
    <source>
        <dbReference type="EMBL" id="QKG24103.1"/>
    </source>
</evidence>
<feature type="region of interest" description="Disordered" evidence="5">
    <location>
        <begin position="1"/>
        <end position="27"/>
    </location>
</feature>
<feature type="DNA-binding region" description="H-T-H motif" evidence="4">
    <location>
        <begin position="51"/>
        <end position="70"/>
    </location>
</feature>
<proteinExistence type="predicted"/>
<evidence type="ECO:0000259" key="6">
    <source>
        <dbReference type="PROSITE" id="PS50977"/>
    </source>
</evidence>
<evidence type="ECO:0000256" key="1">
    <source>
        <dbReference type="ARBA" id="ARBA00023015"/>
    </source>
</evidence>
<protein>
    <submittedName>
        <fullName evidence="7">TetR family transcriptional regulator</fullName>
    </submittedName>
</protein>
<feature type="domain" description="HTH tetR-type" evidence="6">
    <location>
        <begin position="28"/>
        <end position="88"/>
    </location>
</feature>
<dbReference type="InterPro" id="IPR036271">
    <property type="entry name" value="Tet_transcr_reg_TetR-rel_C_sf"/>
</dbReference>
<dbReference type="SUPFAM" id="SSF48498">
    <property type="entry name" value="Tetracyclin repressor-like, C-terminal domain"/>
    <property type="match status" value="1"/>
</dbReference>
<dbReference type="PRINTS" id="PR00455">
    <property type="entry name" value="HTHTETR"/>
</dbReference>